<reference evidence="8" key="1">
    <citation type="journal article" date="2014" name="Proc. Natl. Acad. Sci. U.S.A.">
        <title>Extensive sampling of basidiomycete genomes demonstrates inadequacy of the white-rot/brown-rot paradigm for wood decay fungi.</title>
        <authorList>
            <person name="Riley R."/>
            <person name="Salamov A.A."/>
            <person name="Brown D.W."/>
            <person name="Nagy L.G."/>
            <person name="Floudas D."/>
            <person name="Held B.W."/>
            <person name="Levasseur A."/>
            <person name="Lombard V."/>
            <person name="Morin E."/>
            <person name="Otillar R."/>
            <person name="Lindquist E.A."/>
            <person name="Sun H."/>
            <person name="LaButti K.M."/>
            <person name="Schmutz J."/>
            <person name="Jabbour D."/>
            <person name="Luo H."/>
            <person name="Baker S.E."/>
            <person name="Pisabarro A.G."/>
            <person name="Walton J.D."/>
            <person name="Blanchette R.A."/>
            <person name="Henrissat B."/>
            <person name="Martin F."/>
            <person name="Cullen D."/>
            <person name="Hibbett D.S."/>
            <person name="Grigoriev I.V."/>
        </authorList>
    </citation>
    <scope>NUCLEOTIDE SEQUENCE [LARGE SCALE GENOMIC DNA]</scope>
    <source>
        <strain evidence="8">MUCL 33604</strain>
    </source>
</reference>
<dbReference type="STRING" id="933084.A0A067PTA7"/>
<dbReference type="PANTHER" id="PTHR15263:SF1">
    <property type="entry name" value="NF-KAPPA-B INHIBITOR-LIKE PROTEIN 1"/>
    <property type="match status" value="1"/>
</dbReference>
<dbReference type="HOGENOM" id="CLU_074404_1_0_1"/>
<keyword evidence="5" id="KW-0539">Nucleus</keyword>
<keyword evidence="8" id="KW-1185">Reference proteome</keyword>
<organism evidence="7 8">
    <name type="scientific">Jaapia argillacea MUCL 33604</name>
    <dbReference type="NCBI Taxonomy" id="933084"/>
    <lineage>
        <taxon>Eukaryota</taxon>
        <taxon>Fungi</taxon>
        <taxon>Dikarya</taxon>
        <taxon>Basidiomycota</taxon>
        <taxon>Agaricomycotina</taxon>
        <taxon>Agaricomycetes</taxon>
        <taxon>Agaricomycetidae</taxon>
        <taxon>Jaapiales</taxon>
        <taxon>Jaapiaceae</taxon>
        <taxon>Jaapia</taxon>
    </lineage>
</organism>
<accession>A0A067PTA7</accession>
<keyword evidence="2" id="KW-0597">Phosphoprotein</keyword>
<gene>
    <name evidence="7" type="ORF">JAAARDRAFT_38188</name>
</gene>
<comment type="subcellular location">
    <subcellularLocation>
        <location evidence="1">Nucleus</location>
    </subcellularLocation>
</comment>
<evidence type="ECO:0000256" key="5">
    <source>
        <dbReference type="ARBA" id="ARBA00023242"/>
    </source>
</evidence>
<feature type="coiled-coil region" evidence="6">
    <location>
        <begin position="1"/>
        <end position="35"/>
    </location>
</feature>
<dbReference type="GO" id="GO:0043124">
    <property type="term" value="P:negative regulation of canonical NF-kappaB signal transduction"/>
    <property type="evidence" value="ECO:0007669"/>
    <property type="project" value="InterPro"/>
</dbReference>
<dbReference type="InParanoid" id="A0A067PTA7"/>
<protein>
    <submittedName>
        <fullName evidence="7">Uncharacterized protein</fullName>
    </submittedName>
</protein>
<keyword evidence="6" id="KW-0175">Coiled coil</keyword>
<sequence>MQRFEREVHHLSRDNQMLEGNIGKIQKQIEEAEKSLISSAWSNHESTWSHILRPPSSLSFSMIPWPTNPQPEMPADITPNAIRDMLFSGHHSGEKSRKDRIRTALLRWHPDKFGRVLQRVKAEDKEIVREGVGIVARCLNELLEKENKAK</sequence>
<evidence type="ECO:0000256" key="3">
    <source>
        <dbReference type="ARBA" id="ARBA00022737"/>
    </source>
</evidence>
<dbReference type="EMBL" id="KL197728">
    <property type="protein sequence ID" value="KDQ54517.1"/>
    <property type="molecule type" value="Genomic_DNA"/>
</dbReference>
<evidence type="ECO:0000313" key="8">
    <source>
        <dbReference type="Proteomes" id="UP000027265"/>
    </source>
</evidence>
<evidence type="ECO:0000313" key="7">
    <source>
        <dbReference type="EMBL" id="KDQ54517.1"/>
    </source>
</evidence>
<proteinExistence type="predicted"/>
<dbReference type="AlphaFoldDB" id="A0A067PTA7"/>
<evidence type="ECO:0000256" key="1">
    <source>
        <dbReference type="ARBA" id="ARBA00004123"/>
    </source>
</evidence>
<dbReference type="Proteomes" id="UP000027265">
    <property type="component" value="Unassembled WGS sequence"/>
</dbReference>
<keyword evidence="4" id="KW-0040">ANK repeat</keyword>
<dbReference type="OrthoDB" id="412109at2759"/>
<dbReference type="PANTHER" id="PTHR15263">
    <property type="entry name" value="I-KAPPA-B-LIKE PROTEIN IKBL"/>
    <property type="match status" value="1"/>
</dbReference>
<evidence type="ECO:0000256" key="6">
    <source>
        <dbReference type="SAM" id="Coils"/>
    </source>
</evidence>
<name>A0A067PTA7_9AGAM</name>
<evidence type="ECO:0000256" key="4">
    <source>
        <dbReference type="ARBA" id="ARBA00023043"/>
    </source>
</evidence>
<evidence type="ECO:0000256" key="2">
    <source>
        <dbReference type="ARBA" id="ARBA00022553"/>
    </source>
</evidence>
<dbReference type="InterPro" id="IPR038753">
    <property type="entry name" value="NFKBIL1"/>
</dbReference>
<keyword evidence="3" id="KW-0677">Repeat</keyword>
<dbReference type="GO" id="GO:0005634">
    <property type="term" value="C:nucleus"/>
    <property type="evidence" value="ECO:0007669"/>
    <property type="project" value="UniProtKB-SubCell"/>
</dbReference>